<feature type="region of interest" description="Disordered" evidence="1">
    <location>
        <begin position="144"/>
        <end position="165"/>
    </location>
</feature>
<dbReference type="Proteomes" id="UP000325577">
    <property type="component" value="Linkage Group LG10"/>
</dbReference>
<organism evidence="2 3">
    <name type="scientific">Nyssa sinensis</name>
    <dbReference type="NCBI Taxonomy" id="561372"/>
    <lineage>
        <taxon>Eukaryota</taxon>
        <taxon>Viridiplantae</taxon>
        <taxon>Streptophyta</taxon>
        <taxon>Embryophyta</taxon>
        <taxon>Tracheophyta</taxon>
        <taxon>Spermatophyta</taxon>
        <taxon>Magnoliopsida</taxon>
        <taxon>eudicotyledons</taxon>
        <taxon>Gunneridae</taxon>
        <taxon>Pentapetalae</taxon>
        <taxon>asterids</taxon>
        <taxon>Cornales</taxon>
        <taxon>Nyssaceae</taxon>
        <taxon>Nyssa</taxon>
    </lineage>
</organism>
<gene>
    <name evidence="2" type="ORF">F0562_019774</name>
</gene>
<reference evidence="2 3" key="1">
    <citation type="submission" date="2019-09" db="EMBL/GenBank/DDBJ databases">
        <title>A chromosome-level genome assembly of the Chinese tupelo Nyssa sinensis.</title>
        <authorList>
            <person name="Yang X."/>
            <person name="Kang M."/>
            <person name="Yang Y."/>
            <person name="Xiong H."/>
            <person name="Wang M."/>
            <person name="Zhang Z."/>
            <person name="Wang Z."/>
            <person name="Wu H."/>
            <person name="Ma T."/>
            <person name="Liu J."/>
            <person name="Xi Z."/>
        </authorList>
    </citation>
    <scope>NUCLEOTIDE SEQUENCE [LARGE SCALE GENOMIC DNA]</scope>
    <source>
        <strain evidence="2">J267</strain>
        <tissue evidence="2">Leaf</tissue>
    </source>
</reference>
<proteinExistence type="predicted"/>
<dbReference type="AlphaFoldDB" id="A0A5J5BQ52"/>
<accession>A0A5J5BQ52</accession>
<dbReference type="EMBL" id="CM018033">
    <property type="protein sequence ID" value="KAA8545009.1"/>
    <property type="molecule type" value="Genomic_DNA"/>
</dbReference>
<sequence>MISEWKQVLSVAALPHLRFRLSLLLKMRIGCREVVGFDLGIVKLTEAAVVAVAVQQGRDVNGGAGERMYGDGFDFDLEEGLFENVNFSHSDYGLNDDDDEPYESNIDKDVEWARVCGKNKGKSVNYGSPKEVSEDMLFDYKPSEELKSLDSSSDGEDIKEKAKST</sequence>
<evidence type="ECO:0000256" key="1">
    <source>
        <dbReference type="SAM" id="MobiDB-lite"/>
    </source>
</evidence>
<feature type="compositionally biased region" description="Basic and acidic residues" evidence="1">
    <location>
        <begin position="156"/>
        <end position="165"/>
    </location>
</feature>
<protein>
    <submittedName>
        <fullName evidence="2">Uncharacterized protein</fullName>
    </submittedName>
</protein>
<keyword evidence="3" id="KW-1185">Reference proteome</keyword>
<evidence type="ECO:0000313" key="2">
    <source>
        <dbReference type="EMBL" id="KAA8545009.1"/>
    </source>
</evidence>
<name>A0A5J5BQ52_9ASTE</name>
<evidence type="ECO:0000313" key="3">
    <source>
        <dbReference type="Proteomes" id="UP000325577"/>
    </source>
</evidence>